<dbReference type="Gene3D" id="2.40.40.10">
    <property type="entry name" value="RlpA-like domain"/>
    <property type="match status" value="1"/>
</dbReference>
<dbReference type="Pfam" id="PF01551">
    <property type="entry name" value="Peptidase_M23"/>
    <property type="match status" value="1"/>
</dbReference>
<dbReference type="GO" id="GO:0004553">
    <property type="term" value="F:hydrolase activity, hydrolyzing O-glycosyl compounds"/>
    <property type="evidence" value="ECO:0007669"/>
    <property type="project" value="InterPro"/>
</dbReference>
<dbReference type="GO" id="GO:0009254">
    <property type="term" value="P:peptidoglycan turnover"/>
    <property type="evidence" value="ECO:0007669"/>
    <property type="project" value="InterPro"/>
</dbReference>
<evidence type="ECO:0000313" key="5">
    <source>
        <dbReference type="Proteomes" id="UP000282654"/>
    </source>
</evidence>
<feature type="region of interest" description="Disordered" evidence="1">
    <location>
        <begin position="203"/>
        <end position="227"/>
    </location>
</feature>
<dbReference type="InterPro" id="IPR010611">
    <property type="entry name" value="3D_dom"/>
</dbReference>
<feature type="compositionally biased region" description="Basic and acidic residues" evidence="1">
    <location>
        <begin position="208"/>
        <end position="227"/>
    </location>
</feature>
<gene>
    <name evidence="4" type="ORF">EDD75_0427</name>
</gene>
<dbReference type="EMBL" id="RKRE01000001">
    <property type="protein sequence ID" value="RPF49608.1"/>
    <property type="molecule type" value="Genomic_DNA"/>
</dbReference>
<dbReference type="InterPro" id="IPR011055">
    <property type="entry name" value="Dup_hybrid_motif"/>
</dbReference>
<reference evidence="4 5" key="1">
    <citation type="submission" date="2018-11" db="EMBL/GenBank/DDBJ databases">
        <title>Genomic Encyclopedia of Type Strains, Phase IV (KMG-IV): sequencing the most valuable type-strain genomes for metagenomic binning, comparative biology and taxonomic classification.</title>
        <authorList>
            <person name="Goeker M."/>
        </authorList>
    </citation>
    <scope>NUCLEOTIDE SEQUENCE [LARGE SCALE GENOMIC DNA]</scope>
    <source>
        <strain evidence="4 5">DSM 102936</strain>
    </source>
</reference>
<sequence length="502" mass="55957">MVVEATGYTAGYESTGKRPGDPGYGITATGTRAHHGTVAVDPSVIPLGTKMYIPGYGYGVAEDTGGAIKGNRIDLFFDDVDEALQWGRRTVTVRLFGKGKKSNNPAIFAWGESDTGWPFAKDEKLFLKYLKLDSDWFNQFQGRADLFQEKVDSASGDTASSEATVGSVWGSYPEVVSEKDMLRPHRVHWALMASMDKVLGDPVVHGAHGMEDEQGTRGRKPDPEKRFKELEPRDIEWEEFELYYYHWWEVETKDGWESHSETYTKKIRLLKHVNTYEADFTYVWEPKVIEEKSEHSYLKVIVPRCVKVAKRGPLYDRVKKTLNSYGLVKDSNVEFVLQLAMNLDDTFRADVQGFNSPYDLNLPDVHFTGAPGKVSWPCSGRITSPFGYRADPFTGTKRFHSGVDIANQEGTPVASAADGIVIWTGWAGGYGKRVVIDHGSFRTAYAHLKEILVKPGQEVKGGDVIGLMGSTGRSTGPHLHFEVIVDGEYVDPQDFLERSGAS</sequence>
<dbReference type="RefSeq" id="WP_245963024.1">
    <property type="nucleotide sequence ID" value="NZ_RKRE01000001.1"/>
</dbReference>
<accession>A0A3N5BIU8</accession>
<comment type="caution">
    <text evidence="4">The sequence shown here is derived from an EMBL/GenBank/DDBJ whole genome shotgun (WGS) entry which is preliminary data.</text>
</comment>
<dbReference type="Gene3D" id="2.70.70.10">
    <property type="entry name" value="Glucose Permease (Domain IIA)"/>
    <property type="match status" value="1"/>
</dbReference>
<dbReference type="GO" id="GO:0004222">
    <property type="term" value="F:metalloendopeptidase activity"/>
    <property type="evidence" value="ECO:0007669"/>
    <property type="project" value="TreeGrafter"/>
</dbReference>
<dbReference type="PANTHER" id="PTHR21666">
    <property type="entry name" value="PEPTIDASE-RELATED"/>
    <property type="match status" value="1"/>
</dbReference>
<dbReference type="Pfam" id="PF06725">
    <property type="entry name" value="3D"/>
    <property type="match status" value="1"/>
</dbReference>
<name>A0A3N5BIU8_9THEO</name>
<dbReference type="InterPro" id="IPR036908">
    <property type="entry name" value="RlpA-like_sf"/>
</dbReference>
<dbReference type="FunFam" id="2.70.70.10:FF:000006">
    <property type="entry name" value="M23 family peptidase"/>
    <property type="match status" value="1"/>
</dbReference>
<dbReference type="PANTHER" id="PTHR21666:SF270">
    <property type="entry name" value="MUREIN HYDROLASE ACTIVATOR ENVC"/>
    <property type="match status" value="1"/>
</dbReference>
<dbReference type="AlphaFoldDB" id="A0A3N5BIU8"/>
<dbReference type="CDD" id="cd12797">
    <property type="entry name" value="M23_peptidase"/>
    <property type="match status" value="1"/>
</dbReference>
<dbReference type="GO" id="GO:0019867">
    <property type="term" value="C:outer membrane"/>
    <property type="evidence" value="ECO:0007669"/>
    <property type="project" value="InterPro"/>
</dbReference>
<proteinExistence type="predicted"/>
<keyword evidence="5" id="KW-1185">Reference proteome</keyword>
<feature type="domain" description="M23ase beta-sheet core" evidence="2">
    <location>
        <begin position="398"/>
        <end position="492"/>
    </location>
</feature>
<dbReference type="SUPFAM" id="SSF51261">
    <property type="entry name" value="Duplicated hybrid motif"/>
    <property type="match status" value="1"/>
</dbReference>
<dbReference type="SUPFAM" id="SSF50685">
    <property type="entry name" value="Barwin-like endoglucanases"/>
    <property type="match status" value="1"/>
</dbReference>
<evidence type="ECO:0000256" key="1">
    <source>
        <dbReference type="SAM" id="MobiDB-lite"/>
    </source>
</evidence>
<protein>
    <submittedName>
        <fullName evidence="4">3D domain-containing protein</fullName>
    </submittedName>
</protein>
<evidence type="ECO:0000259" key="3">
    <source>
        <dbReference type="Pfam" id="PF06725"/>
    </source>
</evidence>
<dbReference type="InterPro" id="IPR050570">
    <property type="entry name" value="Cell_wall_metabolism_enzyme"/>
</dbReference>
<evidence type="ECO:0000259" key="2">
    <source>
        <dbReference type="Pfam" id="PF01551"/>
    </source>
</evidence>
<dbReference type="CDD" id="cd22786">
    <property type="entry name" value="DPBB_YuiC-like"/>
    <property type="match status" value="1"/>
</dbReference>
<dbReference type="InterPro" id="IPR016047">
    <property type="entry name" value="M23ase_b-sheet_dom"/>
</dbReference>
<feature type="domain" description="3D" evidence="3">
    <location>
        <begin position="37"/>
        <end position="94"/>
    </location>
</feature>
<evidence type="ECO:0000313" key="4">
    <source>
        <dbReference type="EMBL" id="RPF49608.1"/>
    </source>
</evidence>
<dbReference type="Proteomes" id="UP000282654">
    <property type="component" value="Unassembled WGS sequence"/>
</dbReference>
<organism evidence="4 5">
    <name type="scientific">Thermodesulfitimonas autotrophica</name>
    <dbReference type="NCBI Taxonomy" id="1894989"/>
    <lineage>
        <taxon>Bacteria</taxon>
        <taxon>Bacillati</taxon>
        <taxon>Bacillota</taxon>
        <taxon>Clostridia</taxon>
        <taxon>Thermoanaerobacterales</taxon>
        <taxon>Thermoanaerobacteraceae</taxon>
        <taxon>Thermodesulfitimonas</taxon>
    </lineage>
</organism>